<name>A0A1H4BM67_9BACT</name>
<keyword evidence="1" id="KW-0732">Signal</keyword>
<dbReference type="AlphaFoldDB" id="A0A1H4BM67"/>
<evidence type="ECO:0000313" key="3">
    <source>
        <dbReference type="Proteomes" id="UP000199409"/>
    </source>
</evidence>
<dbReference type="OrthoDB" id="4981820at2"/>
<dbReference type="EMBL" id="FNQN01000006">
    <property type="protein sequence ID" value="SEA48912.1"/>
    <property type="molecule type" value="Genomic_DNA"/>
</dbReference>
<dbReference type="PROSITE" id="PS51257">
    <property type="entry name" value="PROKAR_LIPOPROTEIN"/>
    <property type="match status" value="1"/>
</dbReference>
<evidence type="ECO:0000256" key="1">
    <source>
        <dbReference type="SAM" id="SignalP"/>
    </source>
</evidence>
<proteinExistence type="predicted"/>
<feature type="signal peptide" evidence="1">
    <location>
        <begin position="1"/>
        <end position="25"/>
    </location>
</feature>
<dbReference type="RefSeq" id="WP_092348376.1">
    <property type="nucleotide sequence ID" value="NZ_FNQN01000006.1"/>
</dbReference>
<sequence length="582" mass="66600">MKQRSYSHYCYFLTILILLPLILSACGGSSSNHEVTATQYPYGADSISTVKTEDGFTYRYDQSFEYNSAMQVVGETIEETEYDDNDGDPIMRSRTITRNTYDPSISETSLSDEIAQVSDSSSDFGAITSSIYEEYDEFDEETGVLATTPSYQREYYYSYTDSGLPLKRTEVNDGVTIDAYTYNSAEDVTSYTHIETASDGTSSTTIETYEYDSYENLISHTITVDGEVTVVDNYTHSYINGLKIQTIVDESDEDLYQIDFTYNDQEQIIAKTTSIDTDNDGAYDTFKTHTYTYDDSTGEMLTDFYEKTAENDIEVKIEKTWEYDLDGLIVGYVKESWDNRYQFTYHKYINTYAYADSGNISMHLYQKYEFEDFEDFDENSPQTIERDDNYYNDDGYLTISDYNKNEYEENVLLDTERKTNFITYTDGVLTELSTVNFELSTIGSDYEAEDSRTTALFTYDDHGQIIKLATEYTYGADTEGEEESVLTYNDDQTVTINNEALGIKITVDFTSAGFPIGTVDLAFDDDEAILVKYPNSPEIDGAESEFEDKTDDNDKSYLWGIKSPKMLEIVDKAIFNIPRYRI</sequence>
<dbReference type="Gene3D" id="2.180.10.10">
    <property type="entry name" value="RHS repeat-associated core"/>
    <property type="match status" value="1"/>
</dbReference>
<reference evidence="2 3" key="1">
    <citation type="submission" date="2016-10" db="EMBL/GenBank/DDBJ databases">
        <authorList>
            <person name="de Groot N.N."/>
        </authorList>
    </citation>
    <scope>NUCLEOTIDE SEQUENCE [LARGE SCALE GENOMIC DNA]</scope>
    <source>
        <strain evidence="2 3">DSM 7343</strain>
    </source>
</reference>
<accession>A0A1H4BM67</accession>
<gene>
    <name evidence="2" type="ORF">SAMN05660420_02266</name>
</gene>
<keyword evidence="3" id="KW-1185">Reference proteome</keyword>
<organism evidence="2 3">
    <name type="scientific">Desulfuromusa kysingii</name>
    <dbReference type="NCBI Taxonomy" id="37625"/>
    <lineage>
        <taxon>Bacteria</taxon>
        <taxon>Pseudomonadati</taxon>
        <taxon>Thermodesulfobacteriota</taxon>
        <taxon>Desulfuromonadia</taxon>
        <taxon>Desulfuromonadales</taxon>
        <taxon>Geopsychrobacteraceae</taxon>
        <taxon>Desulfuromusa</taxon>
    </lineage>
</organism>
<dbReference type="Proteomes" id="UP000199409">
    <property type="component" value="Unassembled WGS sequence"/>
</dbReference>
<protein>
    <submittedName>
        <fullName evidence="2">YD repeat-containing protein</fullName>
    </submittedName>
</protein>
<evidence type="ECO:0000313" key="2">
    <source>
        <dbReference type="EMBL" id="SEA48912.1"/>
    </source>
</evidence>
<feature type="chain" id="PRO_5011439272" evidence="1">
    <location>
        <begin position="26"/>
        <end position="582"/>
    </location>
</feature>